<sequence length="126" mass="13634">MTKTMKDASTVKHSSHTATLFHDTEANLSALSLLDIQEVLIQVFERLHEKAELHIHFIVNNGNNYGCMIGGNNEGSLTNQYNERGNNIQGNDNSINSVNVSGNDNSTNSVSGNDNSINSSKLSGVN</sequence>
<name>A0A5J4SR30_9ZZZZ</name>
<protein>
    <submittedName>
        <fullName evidence="2">Uncharacterized protein</fullName>
    </submittedName>
</protein>
<comment type="caution">
    <text evidence="2">The sequence shown here is derived from an EMBL/GenBank/DDBJ whole genome shotgun (WGS) entry which is preliminary data.</text>
</comment>
<proteinExistence type="predicted"/>
<organism evidence="2">
    <name type="scientific">termite gut metagenome</name>
    <dbReference type="NCBI Taxonomy" id="433724"/>
    <lineage>
        <taxon>unclassified sequences</taxon>
        <taxon>metagenomes</taxon>
        <taxon>organismal metagenomes</taxon>
    </lineage>
</organism>
<dbReference type="EMBL" id="SNRY01000083">
    <property type="protein sequence ID" value="KAA6347861.1"/>
    <property type="molecule type" value="Genomic_DNA"/>
</dbReference>
<feature type="region of interest" description="Disordered" evidence="1">
    <location>
        <begin position="74"/>
        <end position="126"/>
    </location>
</feature>
<evidence type="ECO:0000256" key="1">
    <source>
        <dbReference type="SAM" id="MobiDB-lite"/>
    </source>
</evidence>
<accession>A0A5J4SR30</accession>
<gene>
    <name evidence="2" type="ORF">EZS27_004726</name>
</gene>
<reference evidence="2" key="1">
    <citation type="submission" date="2019-03" db="EMBL/GenBank/DDBJ databases">
        <title>Single cell metagenomics reveals metabolic interactions within the superorganism composed of flagellate Streblomastix strix and complex community of Bacteroidetes bacteria on its surface.</title>
        <authorList>
            <person name="Treitli S.C."/>
            <person name="Kolisko M."/>
            <person name="Husnik F."/>
            <person name="Keeling P."/>
            <person name="Hampl V."/>
        </authorList>
    </citation>
    <scope>NUCLEOTIDE SEQUENCE</scope>
    <source>
        <strain evidence="2">STM</strain>
    </source>
</reference>
<dbReference type="AlphaFoldDB" id="A0A5J4SR30"/>
<evidence type="ECO:0000313" key="2">
    <source>
        <dbReference type="EMBL" id="KAA6347861.1"/>
    </source>
</evidence>